<dbReference type="InterPro" id="IPR034294">
    <property type="entry name" value="Aquaporin_transptr"/>
</dbReference>
<proteinExistence type="inferred from homology"/>
<evidence type="ECO:0000256" key="7">
    <source>
        <dbReference type="SAM" id="Phobius"/>
    </source>
</evidence>
<evidence type="ECO:0000256" key="3">
    <source>
        <dbReference type="ARBA" id="ARBA00022692"/>
    </source>
</evidence>
<dbReference type="OrthoDB" id="9807293at2"/>
<evidence type="ECO:0000256" key="4">
    <source>
        <dbReference type="ARBA" id="ARBA00022989"/>
    </source>
</evidence>
<name>A0A371NVH2_9MICO</name>
<dbReference type="PANTHER" id="PTHR45724">
    <property type="entry name" value="AQUAPORIN NIP2-1"/>
    <property type="match status" value="1"/>
</dbReference>
<comment type="similarity">
    <text evidence="6">Belongs to the MIP/aquaporin (TC 1.A.8) family.</text>
</comment>
<dbReference type="GO" id="GO:0016020">
    <property type="term" value="C:membrane"/>
    <property type="evidence" value="ECO:0007669"/>
    <property type="project" value="UniProtKB-SubCell"/>
</dbReference>
<gene>
    <name evidence="8" type="ORF">DY023_07960</name>
</gene>
<feature type="transmembrane region" description="Helical" evidence="7">
    <location>
        <begin position="202"/>
        <end position="224"/>
    </location>
</feature>
<keyword evidence="3 6" id="KW-0812">Transmembrane</keyword>
<protein>
    <submittedName>
        <fullName evidence="8">Aquaporin family protein</fullName>
    </submittedName>
</protein>
<dbReference type="SUPFAM" id="SSF81338">
    <property type="entry name" value="Aquaporin-like"/>
    <property type="match status" value="1"/>
</dbReference>
<organism evidence="8 9">
    <name type="scientific">Microbacterium bovistercoris</name>
    <dbReference type="NCBI Taxonomy" id="2293570"/>
    <lineage>
        <taxon>Bacteria</taxon>
        <taxon>Bacillati</taxon>
        <taxon>Actinomycetota</taxon>
        <taxon>Actinomycetes</taxon>
        <taxon>Micrococcales</taxon>
        <taxon>Microbacteriaceae</taxon>
        <taxon>Microbacterium</taxon>
    </lineage>
</organism>
<dbReference type="PROSITE" id="PS00221">
    <property type="entry name" value="MIP"/>
    <property type="match status" value="1"/>
</dbReference>
<evidence type="ECO:0000256" key="6">
    <source>
        <dbReference type="RuleBase" id="RU000477"/>
    </source>
</evidence>
<dbReference type="EMBL" id="QUAB01000039">
    <property type="protein sequence ID" value="REJ05874.1"/>
    <property type="molecule type" value="Genomic_DNA"/>
</dbReference>
<keyword evidence="2 6" id="KW-0813">Transport</keyword>
<dbReference type="InterPro" id="IPR000425">
    <property type="entry name" value="MIP"/>
</dbReference>
<evidence type="ECO:0000256" key="1">
    <source>
        <dbReference type="ARBA" id="ARBA00004141"/>
    </source>
</evidence>
<evidence type="ECO:0000313" key="9">
    <source>
        <dbReference type="Proteomes" id="UP000262172"/>
    </source>
</evidence>
<keyword evidence="5 7" id="KW-0472">Membrane</keyword>
<evidence type="ECO:0000256" key="2">
    <source>
        <dbReference type="ARBA" id="ARBA00022448"/>
    </source>
</evidence>
<dbReference type="PANTHER" id="PTHR45724:SF13">
    <property type="entry name" value="AQUAPORIN NIP1-1-RELATED"/>
    <property type="match status" value="1"/>
</dbReference>
<feature type="transmembrane region" description="Helical" evidence="7">
    <location>
        <begin position="93"/>
        <end position="115"/>
    </location>
</feature>
<dbReference type="PRINTS" id="PR00783">
    <property type="entry name" value="MINTRINSICP"/>
</dbReference>
<dbReference type="Pfam" id="PF00230">
    <property type="entry name" value="MIP"/>
    <property type="match status" value="1"/>
</dbReference>
<dbReference type="GO" id="GO:0015267">
    <property type="term" value="F:channel activity"/>
    <property type="evidence" value="ECO:0007669"/>
    <property type="project" value="InterPro"/>
</dbReference>
<sequence length="244" mass="24357">MEPVPLLRRAGAELLGTALLTAVTLGSAAAAQKLSTDAGLRLLEGSLATMLGLGALILLFGPVSGGHLNPAVSLTDAVLSRRGSGKGLRPVELGAYVLAQVIGAVLGALLVNAMFEVPAGLGTVERATIPALLGELVATAGLVLLIVGLVRAGRSIMVIASAVGAYIGAAFWFSSSTAFANPAVLVGRLISDSAGGIAPGSFVPFLVAQLIGTGVGIVLAVLLFPHPRTPGTDVPLVHEPEPVG</sequence>
<dbReference type="AlphaFoldDB" id="A0A371NVH2"/>
<reference evidence="8 9" key="1">
    <citation type="submission" date="2018-08" db="EMBL/GenBank/DDBJ databases">
        <title>Isolation, diversity and antifungal activity of Actinobacteria from cow dung.</title>
        <authorList>
            <person name="Ling L."/>
        </authorList>
    </citation>
    <scope>NUCLEOTIDE SEQUENCE [LARGE SCALE GENOMIC DNA]</scope>
    <source>
        <strain evidence="8 9">NEAU-LLE</strain>
    </source>
</reference>
<comment type="caution">
    <text evidence="8">The sequence shown here is derived from an EMBL/GenBank/DDBJ whole genome shotgun (WGS) entry which is preliminary data.</text>
</comment>
<dbReference type="InterPro" id="IPR022357">
    <property type="entry name" value="MIP_CS"/>
</dbReference>
<keyword evidence="9" id="KW-1185">Reference proteome</keyword>
<comment type="subcellular location">
    <subcellularLocation>
        <location evidence="1">Membrane</location>
        <topology evidence="1">Multi-pass membrane protein</topology>
    </subcellularLocation>
</comment>
<evidence type="ECO:0000256" key="5">
    <source>
        <dbReference type="ARBA" id="ARBA00023136"/>
    </source>
</evidence>
<feature type="transmembrane region" description="Helical" evidence="7">
    <location>
        <begin position="156"/>
        <end position="174"/>
    </location>
</feature>
<dbReference type="Gene3D" id="1.20.1080.10">
    <property type="entry name" value="Glycerol uptake facilitator protein"/>
    <property type="match status" value="2"/>
</dbReference>
<dbReference type="Proteomes" id="UP000262172">
    <property type="component" value="Unassembled WGS sequence"/>
</dbReference>
<dbReference type="RefSeq" id="WP_116241806.1">
    <property type="nucleotide sequence ID" value="NZ_QUAB01000039.1"/>
</dbReference>
<keyword evidence="4 7" id="KW-1133">Transmembrane helix</keyword>
<dbReference type="InterPro" id="IPR023271">
    <property type="entry name" value="Aquaporin-like"/>
</dbReference>
<evidence type="ECO:0000313" key="8">
    <source>
        <dbReference type="EMBL" id="REJ05874.1"/>
    </source>
</evidence>
<feature type="transmembrane region" description="Helical" evidence="7">
    <location>
        <begin position="46"/>
        <end position="72"/>
    </location>
</feature>
<feature type="transmembrane region" description="Helical" evidence="7">
    <location>
        <begin position="127"/>
        <end position="149"/>
    </location>
</feature>
<accession>A0A371NVH2</accession>